<reference evidence="1 2" key="1">
    <citation type="journal article" date="2006" name="Int. J. Syst. Evol. Microbiol.">
        <title>Haloterrigena longa sp. nov. and Haloterrigena limicola sp. nov., extremely halophilic archaea isolated from a salt lake.</title>
        <authorList>
            <person name="Cui H.L."/>
            <person name="Tohty D."/>
            <person name="Zhou P.J."/>
            <person name="Liu S.J."/>
        </authorList>
    </citation>
    <scope>NUCLEOTIDE SEQUENCE [LARGE SCALE GENOMIC DNA]</scope>
    <source>
        <strain evidence="1 2">ABH32</strain>
    </source>
</reference>
<keyword evidence="2" id="KW-1185">Reference proteome</keyword>
<dbReference type="AlphaFoldDB" id="A0A8A2U792"/>
<organism evidence="1 2">
    <name type="scientific">Natrinema longum</name>
    <dbReference type="NCBI Taxonomy" id="370324"/>
    <lineage>
        <taxon>Archaea</taxon>
        <taxon>Methanobacteriati</taxon>
        <taxon>Methanobacteriota</taxon>
        <taxon>Stenosarchaea group</taxon>
        <taxon>Halobacteria</taxon>
        <taxon>Halobacteriales</taxon>
        <taxon>Natrialbaceae</taxon>
        <taxon>Natrinema</taxon>
    </lineage>
</organism>
<dbReference type="RefSeq" id="WP_207269517.1">
    <property type="nucleotide sequence ID" value="NZ_CP071463.1"/>
</dbReference>
<dbReference type="GeneID" id="63184584"/>
<evidence type="ECO:0000313" key="1">
    <source>
        <dbReference type="EMBL" id="QSW84272.1"/>
    </source>
</evidence>
<dbReference type="Proteomes" id="UP000663191">
    <property type="component" value="Chromosome"/>
</dbReference>
<gene>
    <name evidence="1" type="ORF">J0X27_12530</name>
</gene>
<dbReference type="EMBL" id="CP071463">
    <property type="protein sequence ID" value="QSW84272.1"/>
    <property type="molecule type" value="Genomic_DNA"/>
</dbReference>
<accession>A0A8A2U792</accession>
<protein>
    <submittedName>
        <fullName evidence="1">Uncharacterized protein</fullName>
    </submittedName>
</protein>
<name>A0A8A2U792_9EURY</name>
<sequence length="175" mass="18687">MRSLTALSLGLIIVGGLVLAAPSGAFDMTSADRGASIETAPDEHALVGIENEPISLVKEDGSLVADCLFCNYEYEYTDVELVTITDHTPSSGLEVTDAGLEMSAGATDYPSLEASDIRTSNDEYVVEGTLRCDATAVGFFRFDQRSSSTDLTMDLETSDGSITVELEREIPVQCE</sequence>
<dbReference type="KEGG" id="hlo:J0X27_12530"/>
<dbReference type="OrthoDB" id="187991at2157"/>
<proteinExistence type="predicted"/>
<evidence type="ECO:0000313" key="2">
    <source>
        <dbReference type="Proteomes" id="UP000663191"/>
    </source>
</evidence>